<dbReference type="GeneID" id="24426391"/>
<dbReference type="InterPro" id="IPR025875">
    <property type="entry name" value="Leu-rich_rpt_4"/>
</dbReference>
<reference evidence="3 4" key="1">
    <citation type="journal article" date="2012" name="Nucleic Acids Res.">
        <title>Sequencing of the smallest Apicomplexan genome from the human pathogen Babesia microti.</title>
        <authorList>
            <person name="Cornillot E."/>
            <person name="Hadj-Kaddour K."/>
            <person name="Dassouli A."/>
            <person name="Noel B."/>
            <person name="Ranwez V."/>
            <person name="Vacherie B."/>
            <person name="Augagneur Y."/>
            <person name="Bres V."/>
            <person name="Duclos A."/>
            <person name="Randazzo S."/>
            <person name="Carcy B."/>
            <person name="Debierre-Grockiego F."/>
            <person name="Delbecq S."/>
            <person name="Moubri-Menage K."/>
            <person name="Shams-Eldin H."/>
            <person name="Usmani-Brown S."/>
            <person name="Bringaud F."/>
            <person name="Wincker P."/>
            <person name="Vivares C.P."/>
            <person name="Schwarz R.T."/>
            <person name="Schetters T.P."/>
            <person name="Krause P.J."/>
            <person name="Gorenflot A."/>
            <person name="Berry V."/>
            <person name="Barbe V."/>
            <person name="Ben Mamoun C."/>
        </authorList>
    </citation>
    <scope>NUCLEOTIDE SEQUENCE [LARGE SCALE GENOMIC DNA]</scope>
    <source>
        <strain evidence="3 4">RI</strain>
    </source>
</reference>
<accession>I7J9L6</accession>
<dbReference type="Gene3D" id="3.80.10.10">
    <property type="entry name" value="Ribonuclease Inhibitor"/>
    <property type="match status" value="2"/>
</dbReference>
<dbReference type="PRINTS" id="PR00019">
    <property type="entry name" value="LEURICHRPT"/>
</dbReference>
<dbReference type="KEGG" id="bmic:BmR1_04g08805"/>
<keyword evidence="4" id="KW-1185">Reference proteome</keyword>
<dbReference type="OrthoDB" id="6334211at2759"/>
<proteinExistence type="predicted"/>
<reference evidence="3 4" key="3">
    <citation type="journal article" date="2016" name="Sci. Rep.">
        <title>Genome-wide diversity and gene expression profiling of Babesia microti isolates identify polymorphic genes that mediate host-pathogen interactions.</title>
        <authorList>
            <person name="Silva J.C."/>
            <person name="Cornillot E."/>
            <person name="McCracken C."/>
            <person name="Usmani-Brown S."/>
            <person name="Dwivedi A."/>
            <person name="Ifeonu O.O."/>
            <person name="Crabtree J."/>
            <person name="Gotia H.T."/>
            <person name="Virji A.Z."/>
            <person name="Reynes C."/>
            <person name="Colinge J."/>
            <person name="Kumar V."/>
            <person name="Lawres L."/>
            <person name="Pazzi J.E."/>
            <person name="Pablo J.V."/>
            <person name="Hung C."/>
            <person name="Brancato J."/>
            <person name="Kumari P."/>
            <person name="Orvis J."/>
            <person name="Tretina K."/>
            <person name="Chibucos M."/>
            <person name="Ott S."/>
            <person name="Sadzewicz L."/>
            <person name="Sengamalay N."/>
            <person name="Shetty A.C."/>
            <person name="Su Q."/>
            <person name="Tallon L."/>
            <person name="Fraser C.M."/>
            <person name="Frutos R."/>
            <person name="Molina D.M."/>
            <person name="Krause P.J."/>
            <person name="Ben Mamoun C."/>
        </authorList>
    </citation>
    <scope>NUCLEOTIDE SEQUENCE [LARGE SCALE GENOMIC DNA]</scope>
    <source>
        <strain evidence="3 4">RI</strain>
    </source>
</reference>
<dbReference type="InterPro" id="IPR032675">
    <property type="entry name" value="LRR_dom_sf"/>
</dbReference>
<keyword evidence="1" id="KW-0433">Leucine-rich repeat</keyword>
<dbReference type="VEuPathDB" id="PiroplasmaDB:BmR1_04g08805"/>
<dbReference type="PANTHER" id="PTHR46652">
    <property type="entry name" value="LEUCINE-RICH REPEAT AND IQ DOMAIN-CONTAINING PROTEIN 1-RELATED"/>
    <property type="match status" value="1"/>
</dbReference>
<dbReference type="PROSITE" id="PS51450">
    <property type="entry name" value="LRR"/>
    <property type="match status" value="3"/>
</dbReference>
<dbReference type="InterPro" id="IPR050836">
    <property type="entry name" value="SDS22/Internalin_LRR"/>
</dbReference>
<evidence type="ECO:0000256" key="2">
    <source>
        <dbReference type="ARBA" id="ARBA00022737"/>
    </source>
</evidence>
<name>I7J9L6_BABMR</name>
<dbReference type="PANTHER" id="PTHR46652:SF3">
    <property type="entry name" value="LEUCINE-RICH REPEAT-CONTAINING PROTEIN 9"/>
    <property type="match status" value="1"/>
</dbReference>
<sequence>MGSSMLEIAHTEHSKETKSLYLSGKNVISTKGIETFINLKRLDLSNNLISELNGIDKLVNLEILDLSNNKIEIFGFYHNSQSTTSIFIGKNRSVLPNSLVELNLDGNFLSATTEEWLDDNLEAPRSSSAIGLKKLTLKGNSFDTLESLSGIETIRGLEYLDLRDNRISNFGVLLACVPWGSSDKLTIRLEGNHFDEGQVENLYQIIKNFPQLILHLDCLEDSISKLDRVEFTPSIVTRSGGLLLEGSTRTESFKINATSVNDRLRKVTETRTGNTVKPGFHLDTLETADTLCDTSEVVSDQKRFVEESNHLMEKLGGWINNSNETLANLIAD</sequence>
<dbReference type="Proteomes" id="UP000002899">
    <property type="component" value="Chromosome IV"/>
</dbReference>
<evidence type="ECO:0000313" key="4">
    <source>
        <dbReference type="Proteomes" id="UP000002899"/>
    </source>
</evidence>
<dbReference type="Pfam" id="PF12799">
    <property type="entry name" value="LRR_4"/>
    <property type="match status" value="1"/>
</dbReference>
<organism evidence="3 4">
    <name type="scientific">Babesia microti (strain RI)</name>
    <dbReference type="NCBI Taxonomy" id="1133968"/>
    <lineage>
        <taxon>Eukaryota</taxon>
        <taxon>Sar</taxon>
        <taxon>Alveolata</taxon>
        <taxon>Apicomplexa</taxon>
        <taxon>Aconoidasida</taxon>
        <taxon>Piroplasmida</taxon>
        <taxon>Babesiidae</taxon>
        <taxon>Babesia</taxon>
    </lineage>
</organism>
<dbReference type="EMBL" id="LN871599">
    <property type="protein sequence ID" value="CCF75938.1"/>
    <property type="molecule type" value="Genomic_DNA"/>
</dbReference>
<dbReference type="RefSeq" id="XP_012650346.1">
    <property type="nucleotide sequence ID" value="XM_012794892.1"/>
</dbReference>
<evidence type="ECO:0000313" key="3">
    <source>
        <dbReference type="EMBL" id="CCF75938.1"/>
    </source>
</evidence>
<dbReference type="SUPFAM" id="SSF52047">
    <property type="entry name" value="RNI-like"/>
    <property type="match status" value="1"/>
</dbReference>
<keyword evidence="2" id="KW-0677">Repeat</keyword>
<protein>
    <submittedName>
        <fullName evidence="3">Leucine-rich repeat protein (LRR8)</fullName>
    </submittedName>
</protein>
<reference evidence="3 4" key="2">
    <citation type="journal article" date="2013" name="PLoS ONE">
        <title>Whole genome mapping and re-organization of the nuclear and mitochondrial genomes of Babesia microti isolates.</title>
        <authorList>
            <person name="Cornillot E."/>
            <person name="Dassouli A."/>
            <person name="Garg A."/>
            <person name="Pachikara N."/>
            <person name="Randazzo S."/>
            <person name="Depoix D."/>
            <person name="Carcy B."/>
            <person name="Delbecq S."/>
            <person name="Frutos R."/>
            <person name="Silva J.C."/>
            <person name="Sutton R."/>
            <person name="Krause P.J."/>
            <person name="Mamoun C.B."/>
        </authorList>
    </citation>
    <scope>NUCLEOTIDE SEQUENCE [LARGE SCALE GENOMIC DNA]</scope>
    <source>
        <strain evidence="3 4">RI</strain>
    </source>
</reference>
<dbReference type="AlphaFoldDB" id="I7J9L6"/>
<dbReference type="InterPro" id="IPR001611">
    <property type="entry name" value="Leu-rich_rpt"/>
</dbReference>
<evidence type="ECO:0000256" key="1">
    <source>
        <dbReference type="ARBA" id="ARBA00022614"/>
    </source>
</evidence>